<keyword evidence="5" id="KW-0676">Redox-active center</keyword>
<reference evidence="8" key="1">
    <citation type="submission" date="2020-05" db="EMBL/GenBank/DDBJ databases">
        <authorList>
            <person name="Chiriac C."/>
            <person name="Salcher M."/>
            <person name="Ghai R."/>
            <person name="Kavagutti S V."/>
        </authorList>
    </citation>
    <scope>NUCLEOTIDE SEQUENCE</scope>
</reference>
<keyword evidence="4" id="KW-1015">Disulfide bond</keyword>
<evidence type="ECO:0000256" key="5">
    <source>
        <dbReference type="ARBA" id="ARBA00023284"/>
    </source>
</evidence>
<evidence type="ECO:0000313" key="8">
    <source>
        <dbReference type="EMBL" id="CAB4550299.1"/>
    </source>
</evidence>
<dbReference type="InterPro" id="IPR036249">
    <property type="entry name" value="Thioredoxin-like_sf"/>
</dbReference>
<dbReference type="SUPFAM" id="SSF52833">
    <property type="entry name" value="Thioredoxin-like"/>
    <property type="match status" value="1"/>
</dbReference>
<sequence>MASKNRGPQRGGKNNEPDPVTRWIVIGMVSLVVIIGAVFTVVSNKSSASVALPPGASKEDGYGIVFNPDATSTINIWEDFQCPSCKRFEGINGPKIYSLIDQGKTKVVFHTLSFLGDESVVAGMGAGCAADQGRFLDYKNFMYTNQQEEHSGTWTKPYVISMAGQIGLDETKFAACLNTDKYRKWLTNSAAAGGDANINGTPTVVINGTIMESDPQGVNYYSAEGFTAQLANFGIK</sequence>
<keyword evidence="3" id="KW-0560">Oxidoreductase</keyword>
<dbReference type="GO" id="GO:0016491">
    <property type="term" value="F:oxidoreductase activity"/>
    <property type="evidence" value="ECO:0007669"/>
    <property type="project" value="UniProtKB-KW"/>
</dbReference>
<dbReference type="InterPro" id="IPR012336">
    <property type="entry name" value="Thioredoxin-like_fold"/>
</dbReference>
<evidence type="ECO:0000259" key="7">
    <source>
        <dbReference type="Pfam" id="PF13462"/>
    </source>
</evidence>
<feature type="domain" description="Thioredoxin-like fold" evidence="7">
    <location>
        <begin position="67"/>
        <end position="213"/>
    </location>
</feature>
<proteinExistence type="inferred from homology"/>
<dbReference type="Gene3D" id="3.40.30.10">
    <property type="entry name" value="Glutaredoxin"/>
    <property type="match status" value="1"/>
</dbReference>
<evidence type="ECO:0000256" key="2">
    <source>
        <dbReference type="ARBA" id="ARBA00022729"/>
    </source>
</evidence>
<accession>A0A6J6CJ42</accession>
<dbReference type="EMBL" id="CAEZSV010000051">
    <property type="protein sequence ID" value="CAB4550299.1"/>
    <property type="molecule type" value="Genomic_DNA"/>
</dbReference>
<dbReference type="PANTHER" id="PTHR13887:SF14">
    <property type="entry name" value="DISULFIDE BOND FORMATION PROTEIN D"/>
    <property type="match status" value="1"/>
</dbReference>
<keyword evidence="2" id="KW-0732">Signal</keyword>
<gene>
    <name evidence="8" type="ORF">UFOPK1506_00401</name>
</gene>
<organism evidence="8">
    <name type="scientific">freshwater metagenome</name>
    <dbReference type="NCBI Taxonomy" id="449393"/>
    <lineage>
        <taxon>unclassified sequences</taxon>
        <taxon>metagenomes</taxon>
        <taxon>ecological metagenomes</taxon>
    </lineage>
</organism>
<keyword evidence="6" id="KW-0812">Transmembrane</keyword>
<dbReference type="Pfam" id="PF13462">
    <property type="entry name" value="Thioredoxin_4"/>
    <property type="match status" value="1"/>
</dbReference>
<dbReference type="PANTHER" id="PTHR13887">
    <property type="entry name" value="GLUTATHIONE S-TRANSFERASE KAPPA"/>
    <property type="match status" value="1"/>
</dbReference>
<evidence type="ECO:0000256" key="1">
    <source>
        <dbReference type="ARBA" id="ARBA00005791"/>
    </source>
</evidence>
<evidence type="ECO:0000256" key="6">
    <source>
        <dbReference type="SAM" id="Phobius"/>
    </source>
</evidence>
<keyword evidence="6" id="KW-0472">Membrane</keyword>
<evidence type="ECO:0000256" key="3">
    <source>
        <dbReference type="ARBA" id="ARBA00023002"/>
    </source>
</evidence>
<keyword evidence="6" id="KW-1133">Transmembrane helix</keyword>
<evidence type="ECO:0000256" key="4">
    <source>
        <dbReference type="ARBA" id="ARBA00023157"/>
    </source>
</evidence>
<comment type="similarity">
    <text evidence="1">Belongs to the thioredoxin family. DsbA subfamily.</text>
</comment>
<name>A0A6J6CJ42_9ZZZZ</name>
<feature type="transmembrane region" description="Helical" evidence="6">
    <location>
        <begin position="20"/>
        <end position="42"/>
    </location>
</feature>
<dbReference type="AlphaFoldDB" id="A0A6J6CJ42"/>
<protein>
    <submittedName>
        <fullName evidence="8">Unannotated protein</fullName>
    </submittedName>
</protein>